<protein>
    <submittedName>
        <fullName evidence="2">DUF445 family protein</fullName>
    </submittedName>
</protein>
<dbReference type="PANTHER" id="PTHR38442">
    <property type="entry name" value="INNER MEMBRANE PROTEIN-RELATED"/>
    <property type="match status" value="1"/>
</dbReference>
<feature type="transmembrane region" description="Helical" evidence="1">
    <location>
        <begin position="53"/>
        <end position="79"/>
    </location>
</feature>
<feature type="transmembrane region" description="Helical" evidence="1">
    <location>
        <begin position="28"/>
        <end position="47"/>
    </location>
</feature>
<gene>
    <name evidence="2" type="ORF">FHP25_14350</name>
</gene>
<dbReference type="EMBL" id="VDUZ01000014">
    <property type="protein sequence ID" value="TXL75419.1"/>
    <property type="molecule type" value="Genomic_DNA"/>
</dbReference>
<keyword evidence="3" id="KW-1185">Reference proteome</keyword>
<evidence type="ECO:0000256" key="1">
    <source>
        <dbReference type="SAM" id="Phobius"/>
    </source>
</evidence>
<keyword evidence="1" id="KW-1133">Transmembrane helix</keyword>
<comment type="caution">
    <text evidence="2">The sequence shown here is derived from an EMBL/GenBank/DDBJ whole genome shotgun (WGS) entry which is preliminary data.</text>
</comment>
<keyword evidence="1" id="KW-0472">Membrane</keyword>
<dbReference type="GO" id="GO:0005886">
    <property type="term" value="C:plasma membrane"/>
    <property type="evidence" value="ECO:0007669"/>
    <property type="project" value="TreeGrafter"/>
</dbReference>
<reference evidence="2 3" key="1">
    <citation type="submission" date="2019-06" db="EMBL/GenBank/DDBJ databases">
        <title>New taxonomy in bacterial strain CC-CFT640, isolated from vineyard.</title>
        <authorList>
            <person name="Lin S.-Y."/>
            <person name="Tsai C.-F."/>
            <person name="Young C.-C."/>
        </authorList>
    </citation>
    <scope>NUCLEOTIDE SEQUENCE [LARGE SCALE GENOMIC DNA]</scope>
    <source>
        <strain evidence="2 3">CC-CFT640</strain>
    </source>
</reference>
<organism evidence="2 3">
    <name type="scientific">Vineibacter terrae</name>
    <dbReference type="NCBI Taxonomy" id="2586908"/>
    <lineage>
        <taxon>Bacteria</taxon>
        <taxon>Pseudomonadati</taxon>
        <taxon>Pseudomonadota</taxon>
        <taxon>Alphaproteobacteria</taxon>
        <taxon>Hyphomicrobiales</taxon>
        <taxon>Vineibacter</taxon>
    </lineage>
</organism>
<sequence>MDHAMTAISPDSSVLDVQRLRSLRRTKAVAAGLLVLCLAVLILVRPLEAIHPAYGFVAAFAEAALVGGLADWYAIVALFRRPLGLPIPHTAIISRNQARIGDSLGDFIARHFLAAEPVAAKLREVDFARLVSEWLSDPKRSDDLARFILKMLPQAMSSIEGSGLRPFLARRVVDQLQTVEMAPLAAGLLSAFTQDRRHQRILDELVAALRQLLGNPETLNAVRDKIRDELPTLFNLFRADAYVLRKLVGSMSSLLEEIGKDEDHPVRREFDRFIAGFITRLRESPEYAERLDKLKADLLARTEIRDLADGIWQSLKAFIEQETRSAESLIQAPLRNLLIEVGRNLQDDPQMRADVNRGVASVIETFVENHKGAIALFVADQVKSWEVGQLIAMIELNVGKDLQYIRFNGTLIGGCAGLALHALELALKVG</sequence>
<evidence type="ECO:0000313" key="2">
    <source>
        <dbReference type="EMBL" id="TXL75419.1"/>
    </source>
</evidence>
<proteinExistence type="predicted"/>
<dbReference type="OrthoDB" id="9769590at2"/>
<dbReference type="InterPro" id="IPR007383">
    <property type="entry name" value="DUF445"/>
</dbReference>
<dbReference type="PANTHER" id="PTHR38442:SF1">
    <property type="entry name" value="INNER MEMBRANE PROTEIN"/>
    <property type="match status" value="1"/>
</dbReference>
<evidence type="ECO:0000313" key="3">
    <source>
        <dbReference type="Proteomes" id="UP000321638"/>
    </source>
</evidence>
<accession>A0A5C8PM73</accession>
<dbReference type="Proteomes" id="UP000321638">
    <property type="component" value="Unassembled WGS sequence"/>
</dbReference>
<name>A0A5C8PM73_9HYPH</name>
<dbReference type="Pfam" id="PF04286">
    <property type="entry name" value="DUF445"/>
    <property type="match status" value="1"/>
</dbReference>
<keyword evidence="1" id="KW-0812">Transmembrane</keyword>
<dbReference type="AlphaFoldDB" id="A0A5C8PM73"/>